<evidence type="ECO:0008006" key="5">
    <source>
        <dbReference type="Google" id="ProtNLM"/>
    </source>
</evidence>
<feature type="transmembrane region" description="Helical" evidence="2">
    <location>
        <begin position="135"/>
        <end position="160"/>
    </location>
</feature>
<accession>A0ABY9VX69</accession>
<keyword evidence="2" id="KW-1133">Transmembrane helix</keyword>
<feature type="compositionally biased region" description="Polar residues" evidence="1">
    <location>
        <begin position="1"/>
        <end position="12"/>
    </location>
</feature>
<keyword evidence="2" id="KW-0812">Transmembrane</keyword>
<evidence type="ECO:0000313" key="4">
    <source>
        <dbReference type="Proteomes" id="UP001303236"/>
    </source>
</evidence>
<name>A0ABY9VX69_9ACTN</name>
<feature type="region of interest" description="Disordered" evidence="1">
    <location>
        <begin position="1"/>
        <end position="26"/>
    </location>
</feature>
<sequence length="172" mass="17291">MSRGPNGTTSAGTADAHKQTPGGETLGPRASLVMSLVLGLLLGALSGLVMVPAAQHLRSLQGGERAQATLHTAGSCMAGQCRVEFEADGRTVIADLPVGSGGGKQSAGARLVIRYQADDPRTVAREADVEGGGAVVLAALSGGAALIFMIISAVAAVFLVRQRRTAGRGSSE</sequence>
<dbReference type="EMBL" id="CP134500">
    <property type="protein sequence ID" value="WNF27532.1"/>
    <property type="molecule type" value="Genomic_DNA"/>
</dbReference>
<protein>
    <recommendedName>
        <fullName evidence="5">DUF3592 domain-containing protein</fullName>
    </recommendedName>
</protein>
<reference evidence="3 4" key="1">
    <citation type="submission" date="2023-09" db="EMBL/GenBank/DDBJ databases">
        <title>Genome completion map analysis of the actinomycetes C11-1.</title>
        <authorList>
            <person name="Qin P."/>
            <person name="Guan P."/>
        </authorList>
    </citation>
    <scope>NUCLEOTIDE SEQUENCE [LARGE SCALE GENOMIC DNA]</scope>
    <source>
        <strain evidence="3 4">C11-1</strain>
    </source>
</reference>
<keyword evidence="4" id="KW-1185">Reference proteome</keyword>
<gene>
    <name evidence="3" type="ORF">RI138_12175</name>
</gene>
<keyword evidence="2" id="KW-0472">Membrane</keyword>
<proteinExistence type="predicted"/>
<feature type="transmembrane region" description="Helical" evidence="2">
    <location>
        <begin position="32"/>
        <end position="54"/>
    </location>
</feature>
<evidence type="ECO:0000256" key="2">
    <source>
        <dbReference type="SAM" id="Phobius"/>
    </source>
</evidence>
<organism evidence="3 4">
    <name type="scientific">Streptomyces durocortorensis</name>
    <dbReference type="NCBI Taxonomy" id="2811104"/>
    <lineage>
        <taxon>Bacteria</taxon>
        <taxon>Bacillati</taxon>
        <taxon>Actinomycetota</taxon>
        <taxon>Actinomycetes</taxon>
        <taxon>Kitasatosporales</taxon>
        <taxon>Streptomycetaceae</taxon>
        <taxon>Streptomyces</taxon>
    </lineage>
</organism>
<dbReference type="Proteomes" id="UP001303236">
    <property type="component" value="Chromosome"/>
</dbReference>
<evidence type="ECO:0000256" key="1">
    <source>
        <dbReference type="SAM" id="MobiDB-lite"/>
    </source>
</evidence>
<evidence type="ECO:0000313" key="3">
    <source>
        <dbReference type="EMBL" id="WNF27532.1"/>
    </source>
</evidence>